<sequence>QVNASWLKYIAQRLGPGPVRPTNKDVNFIKF</sequence>
<gene>
    <name evidence="1" type="ORF">S06H3_11123</name>
</gene>
<comment type="caution">
    <text evidence="1">The sequence shown here is derived from an EMBL/GenBank/DDBJ whole genome shotgun (WGS) entry which is preliminary data.</text>
</comment>
<dbReference type="AlphaFoldDB" id="X1N4Z3"/>
<name>X1N4Z3_9ZZZZ</name>
<organism evidence="1">
    <name type="scientific">marine sediment metagenome</name>
    <dbReference type="NCBI Taxonomy" id="412755"/>
    <lineage>
        <taxon>unclassified sequences</taxon>
        <taxon>metagenomes</taxon>
        <taxon>ecological metagenomes</taxon>
    </lineage>
</organism>
<evidence type="ECO:0000313" key="1">
    <source>
        <dbReference type="EMBL" id="GAI13689.1"/>
    </source>
</evidence>
<protein>
    <submittedName>
        <fullName evidence="1">Uncharacterized protein</fullName>
    </submittedName>
</protein>
<accession>X1N4Z3</accession>
<proteinExistence type="predicted"/>
<reference evidence="1" key="1">
    <citation type="journal article" date="2014" name="Front. Microbiol.">
        <title>High frequency of phylogenetically diverse reductive dehalogenase-homologous genes in deep subseafloor sedimentary metagenomes.</title>
        <authorList>
            <person name="Kawai M."/>
            <person name="Futagami T."/>
            <person name="Toyoda A."/>
            <person name="Takaki Y."/>
            <person name="Nishi S."/>
            <person name="Hori S."/>
            <person name="Arai W."/>
            <person name="Tsubouchi T."/>
            <person name="Morono Y."/>
            <person name="Uchiyama I."/>
            <person name="Ito T."/>
            <person name="Fujiyama A."/>
            <person name="Inagaki F."/>
            <person name="Takami H."/>
        </authorList>
    </citation>
    <scope>NUCLEOTIDE SEQUENCE</scope>
    <source>
        <strain evidence="1">Expedition CK06-06</strain>
    </source>
</reference>
<dbReference type="EMBL" id="BARV01005311">
    <property type="protein sequence ID" value="GAI13689.1"/>
    <property type="molecule type" value="Genomic_DNA"/>
</dbReference>
<feature type="non-terminal residue" evidence="1">
    <location>
        <position position="1"/>
    </location>
</feature>